<reference evidence="2 3" key="1">
    <citation type="journal article" date="2010" name="Nat. Biotechnol.">
        <title>Genome sequence of the model mushroom Schizophyllum commune.</title>
        <authorList>
            <person name="Ohm R.A."/>
            <person name="de Jong J.F."/>
            <person name="Lugones L.G."/>
            <person name="Aerts A."/>
            <person name="Kothe E."/>
            <person name="Stajich J.E."/>
            <person name="de Vries R.P."/>
            <person name="Record E."/>
            <person name="Levasseur A."/>
            <person name="Baker S.E."/>
            <person name="Bartholomew K.A."/>
            <person name="Coutinho P.M."/>
            <person name="Erdmann S."/>
            <person name="Fowler T.J."/>
            <person name="Gathman A.C."/>
            <person name="Lombard V."/>
            <person name="Henrissat B."/>
            <person name="Knabe N."/>
            <person name="Kuees U."/>
            <person name="Lilly W.W."/>
            <person name="Lindquist E."/>
            <person name="Lucas S."/>
            <person name="Magnuson J.K."/>
            <person name="Piumi F."/>
            <person name="Raudaskoski M."/>
            <person name="Salamov A."/>
            <person name="Schmutz J."/>
            <person name="Schwarze F.W.M.R."/>
            <person name="vanKuyk P.A."/>
            <person name="Horton J.S."/>
            <person name="Grigoriev I.V."/>
            <person name="Woesten H.A.B."/>
        </authorList>
    </citation>
    <scope>NUCLEOTIDE SEQUENCE [LARGE SCALE GENOMIC DNA]</scope>
    <source>
        <strain evidence="3">H4-8 / FGSC 9210</strain>
    </source>
</reference>
<protein>
    <submittedName>
        <fullName evidence="2">Uncharacterized protein</fullName>
    </submittedName>
</protein>
<accession>D8QJN8</accession>
<dbReference type="Proteomes" id="UP000007431">
    <property type="component" value="Unassembled WGS sequence"/>
</dbReference>
<evidence type="ECO:0000256" key="1">
    <source>
        <dbReference type="SAM" id="SignalP"/>
    </source>
</evidence>
<dbReference type="InParanoid" id="D8QJN8"/>
<evidence type="ECO:0000313" key="2">
    <source>
        <dbReference type="EMBL" id="EFI92130.1"/>
    </source>
</evidence>
<gene>
    <name evidence="2" type="ORF">SCHCODRAFT_114060</name>
</gene>
<dbReference type="GeneID" id="9593372"/>
<feature type="signal peptide" evidence="1">
    <location>
        <begin position="1"/>
        <end position="25"/>
    </location>
</feature>
<dbReference type="KEGG" id="scm:SCHCO_02517717"/>
<dbReference type="RefSeq" id="XP_003027033.1">
    <property type="nucleotide sequence ID" value="XM_003026987.1"/>
</dbReference>
<name>D8QJN8_SCHCM</name>
<sequence>MHSPRPPSRRCLVPVLLTRPRILLASPLLVSSSPLPSSYPPRSCPAPFPPTTILPLLILSARHALALPLLARTPRTLPIPHCGWRWYRLGTRYTRRQKGRVRKRRPAGNLGGLA</sequence>
<keyword evidence="1" id="KW-0732">Signal</keyword>
<proteinExistence type="predicted"/>
<dbReference type="HOGENOM" id="CLU_2122484_0_0_1"/>
<organism evidence="3">
    <name type="scientific">Schizophyllum commune (strain H4-8 / FGSC 9210)</name>
    <name type="common">Split gill fungus</name>
    <dbReference type="NCBI Taxonomy" id="578458"/>
    <lineage>
        <taxon>Eukaryota</taxon>
        <taxon>Fungi</taxon>
        <taxon>Dikarya</taxon>
        <taxon>Basidiomycota</taxon>
        <taxon>Agaricomycotina</taxon>
        <taxon>Agaricomycetes</taxon>
        <taxon>Agaricomycetidae</taxon>
        <taxon>Agaricales</taxon>
        <taxon>Schizophyllaceae</taxon>
        <taxon>Schizophyllum</taxon>
    </lineage>
</organism>
<dbReference type="VEuPathDB" id="FungiDB:SCHCODRAFT_02517717"/>
<keyword evidence="3" id="KW-1185">Reference proteome</keyword>
<dbReference type="AlphaFoldDB" id="D8QJN8"/>
<evidence type="ECO:0000313" key="3">
    <source>
        <dbReference type="Proteomes" id="UP000007431"/>
    </source>
</evidence>
<dbReference type="EMBL" id="GL377314">
    <property type="protein sequence ID" value="EFI92130.1"/>
    <property type="molecule type" value="Genomic_DNA"/>
</dbReference>
<feature type="non-terminal residue" evidence="2">
    <location>
        <position position="114"/>
    </location>
</feature>
<feature type="chain" id="PRO_5003120949" evidence="1">
    <location>
        <begin position="26"/>
        <end position="114"/>
    </location>
</feature>